<comment type="caution">
    <text evidence="3">The sequence shown here is derived from an EMBL/GenBank/DDBJ whole genome shotgun (WGS) entry which is preliminary data.</text>
</comment>
<accession>A0AAN7BI04</accession>
<keyword evidence="2" id="KW-0808">Transferase</keyword>
<evidence type="ECO:0000313" key="4">
    <source>
        <dbReference type="Proteomes" id="UP001301958"/>
    </source>
</evidence>
<gene>
    <name evidence="3" type="ORF">QBC38DRAFT_44425</name>
</gene>
<dbReference type="Proteomes" id="UP001301958">
    <property type="component" value="Unassembled WGS sequence"/>
</dbReference>
<sequence>MTASPSKTKITLAPTESTLLLTLQARYLDSQLPSPILNDTFAGSILDKIDYNFSRLGVGYTTVGICAIRGSLFESWVINFISSHPNGATVLNIACGLDTRAQRLLSHYAGKKVRWFDVDLPDVVKLRKELVPAPSPQEGENIDYTLLAGSAFDAKFINSLPNERPTIILMEGLAPYFTVEEVQGLLSTLCGHFKRGEVVFDSVNWFVVATRKVIGYARQTGGLVQLGLEDGKVLETAHSGLKLLEARPVCMEQDVVKLPLVGRFFMWFCSLFKMTRTGCQVLRYEF</sequence>
<evidence type="ECO:0000256" key="2">
    <source>
        <dbReference type="ARBA" id="ARBA00022679"/>
    </source>
</evidence>
<dbReference type="SUPFAM" id="SSF53335">
    <property type="entry name" value="S-adenosyl-L-methionine-dependent methyltransferases"/>
    <property type="match status" value="1"/>
</dbReference>
<dbReference type="PANTHER" id="PTHR43619:SF2">
    <property type="entry name" value="S-ADENOSYL-L-METHIONINE-DEPENDENT METHYLTRANSFERASES SUPERFAMILY PROTEIN"/>
    <property type="match status" value="1"/>
</dbReference>
<name>A0AAN7BI04_9PEZI</name>
<dbReference type="EMBL" id="MU865419">
    <property type="protein sequence ID" value="KAK4223648.1"/>
    <property type="molecule type" value="Genomic_DNA"/>
</dbReference>
<evidence type="ECO:0000256" key="1">
    <source>
        <dbReference type="ARBA" id="ARBA00022603"/>
    </source>
</evidence>
<dbReference type="PIRSF" id="PIRSF028177">
    <property type="entry name" value="Polyketide_synth_Omtfrase_TcmP"/>
    <property type="match status" value="1"/>
</dbReference>
<dbReference type="AlphaFoldDB" id="A0AAN7BI04"/>
<keyword evidence="4" id="KW-1185">Reference proteome</keyword>
<reference evidence="3" key="2">
    <citation type="submission" date="2023-05" db="EMBL/GenBank/DDBJ databases">
        <authorList>
            <consortium name="Lawrence Berkeley National Laboratory"/>
            <person name="Steindorff A."/>
            <person name="Hensen N."/>
            <person name="Bonometti L."/>
            <person name="Westerberg I."/>
            <person name="Brannstrom I.O."/>
            <person name="Guillou S."/>
            <person name="Cros-Aarteil S."/>
            <person name="Calhoun S."/>
            <person name="Haridas S."/>
            <person name="Kuo A."/>
            <person name="Mondo S."/>
            <person name="Pangilinan J."/>
            <person name="Riley R."/>
            <person name="Labutti K."/>
            <person name="Andreopoulos B."/>
            <person name="Lipzen A."/>
            <person name="Chen C."/>
            <person name="Yanf M."/>
            <person name="Daum C."/>
            <person name="Ng V."/>
            <person name="Clum A."/>
            <person name="Ohm R."/>
            <person name="Martin F."/>
            <person name="Silar P."/>
            <person name="Natvig D."/>
            <person name="Lalanne C."/>
            <person name="Gautier V."/>
            <person name="Ament-Velasquez S.L."/>
            <person name="Kruys A."/>
            <person name="Hutchinson M.I."/>
            <person name="Powell A.J."/>
            <person name="Barry K."/>
            <person name="Miller A.N."/>
            <person name="Grigoriev I.V."/>
            <person name="Debuchy R."/>
            <person name="Gladieux P."/>
            <person name="Thoren M.H."/>
            <person name="Johannesson H."/>
        </authorList>
    </citation>
    <scope>NUCLEOTIDE SEQUENCE</scope>
    <source>
        <strain evidence="3">CBS 990.96</strain>
    </source>
</reference>
<protein>
    <submittedName>
        <fullName evidence="3">S-adenosyl-L-methionine-dependent methyltransferase</fullName>
    </submittedName>
</protein>
<proteinExistence type="predicted"/>
<dbReference type="InterPro" id="IPR007213">
    <property type="entry name" value="Ppm1/Ppm2/Tcmp"/>
</dbReference>
<reference evidence="3" key="1">
    <citation type="journal article" date="2023" name="Mol. Phylogenet. Evol.">
        <title>Genome-scale phylogeny and comparative genomics of the fungal order Sordariales.</title>
        <authorList>
            <person name="Hensen N."/>
            <person name="Bonometti L."/>
            <person name="Westerberg I."/>
            <person name="Brannstrom I.O."/>
            <person name="Guillou S."/>
            <person name="Cros-Aarteil S."/>
            <person name="Calhoun S."/>
            <person name="Haridas S."/>
            <person name="Kuo A."/>
            <person name="Mondo S."/>
            <person name="Pangilinan J."/>
            <person name="Riley R."/>
            <person name="LaButti K."/>
            <person name="Andreopoulos B."/>
            <person name="Lipzen A."/>
            <person name="Chen C."/>
            <person name="Yan M."/>
            <person name="Daum C."/>
            <person name="Ng V."/>
            <person name="Clum A."/>
            <person name="Steindorff A."/>
            <person name="Ohm R.A."/>
            <person name="Martin F."/>
            <person name="Silar P."/>
            <person name="Natvig D.O."/>
            <person name="Lalanne C."/>
            <person name="Gautier V."/>
            <person name="Ament-Velasquez S.L."/>
            <person name="Kruys A."/>
            <person name="Hutchinson M.I."/>
            <person name="Powell A.J."/>
            <person name="Barry K."/>
            <person name="Miller A.N."/>
            <person name="Grigoriev I.V."/>
            <person name="Debuchy R."/>
            <person name="Gladieux P."/>
            <person name="Hiltunen Thoren M."/>
            <person name="Johannesson H."/>
        </authorList>
    </citation>
    <scope>NUCLEOTIDE SEQUENCE</scope>
    <source>
        <strain evidence="3">CBS 990.96</strain>
    </source>
</reference>
<dbReference type="GO" id="GO:0008168">
    <property type="term" value="F:methyltransferase activity"/>
    <property type="evidence" value="ECO:0007669"/>
    <property type="project" value="UniProtKB-KW"/>
</dbReference>
<dbReference type="InterPro" id="IPR016874">
    <property type="entry name" value="TcmP-like"/>
</dbReference>
<evidence type="ECO:0000313" key="3">
    <source>
        <dbReference type="EMBL" id="KAK4223648.1"/>
    </source>
</evidence>
<dbReference type="InterPro" id="IPR029063">
    <property type="entry name" value="SAM-dependent_MTases_sf"/>
</dbReference>
<dbReference type="Pfam" id="PF04072">
    <property type="entry name" value="LCM"/>
    <property type="match status" value="1"/>
</dbReference>
<dbReference type="PANTHER" id="PTHR43619">
    <property type="entry name" value="S-ADENOSYL-L-METHIONINE-DEPENDENT METHYLTRANSFERASE YKTD-RELATED"/>
    <property type="match status" value="1"/>
</dbReference>
<organism evidence="3 4">
    <name type="scientific">Podospora fimiseda</name>
    <dbReference type="NCBI Taxonomy" id="252190"/>
    <lineage>
        <taxon>Eukaryota</taxon>
        <taxon>Fungi</taxon>
        <taxon>Dikarya</taxon>
        <taxon>Ascomycota</taxon>
        <taxon>Pezizomycotina</taxon>
        <taxon>Sordariomycetes</taxon>
        <taxon>Sordariomycetidae</taxon>
        <taxon>Sordariales</taxon>
        <taxon>Podosporaceae</taxon>
        <taxon>Podospora</taxon>
    </lineage>
</organism>
<dbReference type="Gene3D" id="3.40.50.150">
    <property type="entry name" value="Vaccinia Virus protein VP39"/>
    <property type="match status" value="1"/>
</dbReference>
<keyword evidence="1 3" id="KW-0489">Methyltransferase</keyword>
<dbReference type="GO" id="GO:0032259">
    <property type="term" value="P:methylation"/>
    <property type="evidence" value="ECO:0007669"/>
    <property type="project" value="UniProtKB-KW"/>
</dbReference>